<dbReference type="InterPro" id="IPR005263">
    <property type="entry name" value="DapA"/>
</dbReference>
<keyword evidence="10 12" id="KW-0704">Schiff base</keyword>
<dbReference type="InterPro" id="IPR020624">
    <property type="entry name" value="Schiff_base-form_aldolases_CS"/>
</dbReference>
<dbReference type="STRING" id="316056.RPC_2629"/>
<dbReference type="EMBL" id="CP000301">
    <property type="protein sequence ID" value="ABD88179.1"/>
    <property type="molecule type" value="Genomic_DNA"/>
</dbReference>
<evidence type="ECO:0000256" key="12">
    <source>
        <dbReference type="HAMAP-Rule" id="MF_00418"/>
    </source>
</evidence>
<evidence type="ECO:0000256" key="10">
    <source>
        <dbReference type="ARBA" id="ARBA00023270"/>
    </source>
</evidence>
<name>Q214K7_RHOPB</name>
<reference evidence="16" key="1">
    <citation type="submission" date="2006-03" db="EMBL/GenBank/DDBJ databases">
        <title>Complete sequence of Rhodopseudomonas palustris BisB18.</title>
        <authorList>
            <consortium name="US DOE Joint Genome Institute"/>
            <person name="Copeland A."/>
            <person name="Lucas S."/>
            <person name="Lapidus A."/>
            <person name="Barry K."/>
            <person name="Detter J.C."/>
            <person name="Glavina del Rio T."/>
            <person name="Hammon N."/>
            <person name="Israni S."/>
            <person name="Dalin E."/>
            <person name="Tice H."/>
            <person name="Pitluck S."/>
            <person name="Chain P."/>
            <person name="Malfatti S."/>
            <person name="Shin M."/>
            <person name="Vergez L."/>
            <person name="Schmutz J."/>
            <person name="Larimer F."/>
            <person name="Land M."/>
            <person name="Hauser L."/>
            <person name="Pelletier D.A."/>
            <person name="Kyrpides N."/>
            <person name="Anderson I."/>
            <person name="Oda Y."/>
            <person name="Harwood C.S."/>
            <person name="Richardson P."/>
        </authorList>
    </citation>
    <scope>NUCLEOTIDE SEQUENCE [LARGE SCALE GENOMIC DNA]</scope>
    <source>
        <strain evidence="16">BisB18</strain>
    </source>
</reference>
<dbReference type="NCBIfam" id="TIGR00674">
    <property type="entry name" value="dapA"/>
    <property type="match status" value="1"/>
</dbReference>
<dbReference type="CDD" id="cd00950">
    <property type="entry name" value="DHDPS"/>
    <property type="match status" value="1"/>
</dbReference>
<dbReference type="InterPro" id="IPR002220">
    <property type="entry name" value="DapA-like"/>
</dbReference>
<evidence type="ECO:0000256" key="3">
    <source>
        <dbReference type="ARBA" id="ARBA00007592"/>
    </source>
</evidence>
<keyword evidence="5 12" id="KW-0963">Cytoplasm</keyword>
<feature type="binding site" evidence="12 15">
    <location>
        <position position="230"/>
    </location>
    <ligand>
        <name>pyruvate</name>
        <dbReference type="ChEBI" id="CHEBI:15361"/>
    </ligand>
</feature>
<evidence type="ECO:0000256" key="7">
    <source>
        <dbReference type="ARBA" id="ARBA00022915"/>
    </source>
</evidence>
<evidence type="ECO:0000256" key="6">
    <source>
        <dbReference type="ARBA" id="ARBA00022605"/>
    </source>
</evidence>
<comment type="function">
    <text evidence="1 12">Catalyzes the condensation of (S)-aspartate-beta-semialdehyde [(S)-ASA] and pyruvate to 4-hydroxy-tetrahydrodipicolinate (HTPA).</text>
</comment>
<feature type="site" description="Part of a proton relay during catalysis" evidence="12">
    <location>
        <position position="134"/>
    </location>
</feature>
<feature type="active site" description="Proton donor/acceptor" evidence="12 14">
    <location>
        <position position="160"/>
    </location>
</feature>
<keyword evidence="9 12" id="KW-0456">Lyase</keyword>
<dbReference type="PANTHER" id="PTHR12128">
    <property type="entry name" value="DIHYDRODIPICOLINATE SYNTHASE"/>
    <property type="match status" value="1"/>
</dbReference>
<dbReference type="KEGG" id="rpc:RPC_2629"/>
<keyword evidence="7 12" id="KW-0220">Diaminopimelate biosynthesis</keyword>
<feature type="binding site" evidence="12 15">
    <location>
        <position position="72"/>
    </location>
    <ligand>
        <name>pyruvate</name>
        <dbReference type="ChEBI" id="CHEBI:15361"/>
    </ligand>
</feature>
<comment type="subcellular location">
    <subcellularLocation>
        <location evidence="12">Cytoplasm</location>
    </subcellularLocation>
</comment>
<comment type="similarity">
    <text evidence="3 12 13">Belongs to the DapA family.</text>
</comment>
<evidence type="ECO:0000256" key="13">
    <source>
        <dbReference type="PIRNR" id="PIRNR001365"/>
    </source>
</evidence>
<dbReference type="Pfam" id="PF00701">
    <property type="entry name" value="DHDPS"/>
    <property type="match status" value="1"/>
</dbReference>
<keyword evidence="6 12" id="KW-0028">Amino-acid biosynthesis</keyword>
<feature type="site" description="Part of a proton relay during catalysis" evidence="12">
    <location>
        <position position="71"/>
    </location>
</feature>
<gene>
    <name evidence="12" type="primary">dapA</name>
    <name evidence="16" type="ordered locus">RPC_2629</name>
</gene>
<dbReference type="AlphaFoldDB" id="Q214K7"/>
<dbReference type="eggNOG" id="COG0329">
    <property type="taxonomic scope" value="Bacteria"/>
</dbReference>
<dbReference type="UniPathway" id="UPA00034">
    <property type="reaction ID" value="UER00017"/>
</dbReference>
<evidence type="ECO:0000256" key="15">
    <source>
        <dbReference type="PIRSR" id="PIRSR001365-2"/>
    </source>
</evidence>
<organism evidence="16">
    <name type="scientific">Rhodopseudomonas palustris (strain BisB18)</name>
    <dbReference type="NCBI Taxonomy" id="316056"/>
    <lineage>
        <taxon>Bacteria</taxon>
        <taxon>Pseudomonadati</taxon>
        <taxon>Pseudomonadota</taxon>
        <taxon>Alphaproteobacteria</taxon>
        <taxon>Hyphomicrobiales</taxon>
        <taxon>Nitrobacteraceae</taxon>
        <taxon>Rhodopseudomonas</taxon>
    </lineage>
</organism>
<accession>Q214K7</accession>
<dbReference type="PRINTS" id="PR00146">
    <property type="entry name" value="DHPICSNTHASE"/>
</dbReference>
<proteinExistence type="inferred from homology"/>
<dbReference type="PROSITE" id="PS00666">
    <property type="entry name" value="DHDPS_2"/>
    <property type="match status" value="1"/>
</dbReference>
<dbReference type="SUPFAM" id="SSF51569">
    <property type="entry name" value="Aldolase"/>
    <property type="match status" value="1"/>
</dbReference>
<dbReference type="Gene3D" id="3.20.20.70">
    <property type="entry name" value="Aldolase class I"/>
    <property type="match status" value="1"/>
</dbReference>
<comment type="catalytic activity">
    <reaction evidence="11 12">
        <text>L-aspartate 4-semialdehyde + pyruvate = (2S,4S)-4-hydroxy-2,3,4,5-tetrahydrodipicolinate + H2O + H(+)</text>
        <dbReference type="Rhea" id="RHEA:34171"/>
        <dbReference type="ChEBI" id="CHEBI:15361"/>
        <dbReference type="ChEBI" id="CHEBI:15377"/>
        <dbReference type="ChEBI" id="CHEBI:15378"/>
        <dbReference type="ChEBI" id="CHEBI:67139"/>
        <dbReference type="ChEBI" id="CHEBI:537519"/>
        <dbReference type="EC" id="4.3.3.7"/>
    </reaction>
</comment>
<evidence type="ECO:0000256" key="2">
    <source>
        <dbReference type="ARBA" id="ARBA00005120"/>
    </source>
</evidence>
<comment type="pathway">
    <text evidence="2 12">Amino-acid biosynthesis; L-lysine biosynthesis via DAP pathway; (S)-tetrahydrodipicolinate from L-aspartate: step 3/4.</text>
</comment>
<evidence type="ECO:0000256" key="9">
    <source>
        <dbReference type="ARBA" id="ARBA00023239"/>
    </source>
</evidence>
<dbReference type="GO" id="GO:0005829">
    <property type="term" value="C:cytosol"/>
    <property type="evidence" value="ECO:0007669"/>
    <property type="project" value="TreeGrafter"/>
</dbReference>
<dbReference type="SMART" id="SM01130">
    <property type="entry name" value="DHDPS"/>
    <property type="match status" value="1"/>
</dbReference>
<dbReference type="InterPro" id="IPR013785">
    <property type="entry name" value="Aldolase_TIM"/>
</dbReference>
<dbReference type="GO" id="GO:0008840">
    <property type="term" value="F:4-hydroxy-tetrahydrodipicolinate synthase activity"/>
    <property type="evidence" value="ECO:0007669"/>
    <property type="project" value="UniProtKB-UniRule"/>
</dbReference>
<dbReference type="HAMAP" id="MF_00418">
    <property type="entry name" value="DapA"/>
    <property type="match status" value="1"/>
</dbReference>
<dbReference type="PROSITE" id="PS00665">
    <property type="entry name" value="DHDPS_1"/>
    <property type="match status" value="1"/>
</dbReference>
<evidence type="ECO:0000313" key="16">
    <source>
        <dbReference type="EMBL" id="ABD88179.1"/>
    </source>
</evidence>
<feature type="active site" description="Schiff-base intermediate with substrate" evidence="12 14">
    <location>
        <position position="188"/>
    </location>
</feature>
<evidence type="ECO:0000256" key="8">
    <source>
        <dbReference type="ARBA" id="ARBA00023154"/>
    </source>
</evidence>
<dbReference type="PANTHER" id="PTHR12128:SF66">
    <property type="entry name" value="4-HYDROXY-2-OXOGLUTARATE ALDOLASE, MITOCHONDRIAL"/>
    <property type="match status" value="1"/>
</dbReference>
<comment type="subunit">
    <text evidence="12">Homotetramer; dimer of dimers.</text>
</comment>
<keyword evidence="8 12" id="KW-0457">Lysine biosynthesis</keyword>
<dbReference type="EC" id="4.3.3.7" evidence="4 12"/>
<dbReference type="HOGENOM" id="CLU_049343_7_1_5"/>
<evidence type="ECO:0000256" key="11">
    <source>
        <dbReference type="ARBA" id="ARBA00047836"/>
    </source>
</evidence>
<dbReference type="GO" id="GO:0019877">
    <property type="term" value="P:diaminopimelate biosynthetic process"/>
    <property type="evidence" value="ECO:0007669"/>
    <property type="project" value="UniProtKB-UniRule"/>
</dbReference>
<sequence>MNCFENSQARRVLSRPRRVRRTALATTTAFRGSFTALVTPFKNGSLDEEAFRKLVDWQISEGTAGLVPVGTTGESPTLSHAEHHKVVEWCVQEAKGRVPVIAGAGSNSTKEAVELAQHAEAAGADAVLVVTPYYNKPTQEGMYLHFKAVNDAIGIPIIIYNIPPRSVVDMSVDTMTRLYELKNIAGVKDATANLSRVSQQRHAMGPDFIQLSGEDMTALAYMAAGGHGCISVVSNVAPKPCSDLMIAVAKGDYAAALKIQDRLVPLHDAVFKEPGVSGAKHGLALLGRIQEEVRLPLIPVTEPTRAVIRSAMIHAGLIN</sequence>
<evidence type="ECO:0000256" key="4">
    <source>
        <dbReference type="ARBA" id="ARBA00012086"/>
    </source>
</evidence>
<evidence type="ECO:0000256" key="14">
    <source>
        <dbReference type="PIRSR" id="PIRSR001365-1"/>
    </source>
</evidence>
<evidence type="ECO:0000256" key="1">
    <source>
        <dbReference type="ARBA" id="ARBA00003294"/>
    </source>
</evidence>
<dbReference type="PIRSF" id="PIRSF001365">
    <property type="entry name" value="DHDPS"/>
    <property type="match status" value="1"/>
</dbReference>
<dbReference type="GO" id="GO:0009089">
    <property type="term" value="P:lysine biosynthetic process via diaminopimelate"/>
    <property type="evidence" value="ECO:0007669"/>
    <property type="project" value="UniProtKB-UniRule"/>
</dbReference>
<dbReference type="InterPro" id="IPR020625">
    <property type="entry name" value="Schiff_base-form_aldolases_AS"/>
</dbReference>
<protein>
    <recommendedName>
        <fullName evidence="4 12">4-hydroxy-tetrahydrodipicolinate synthase</fullName>
        <shortName evidence="12">HTPA synthase</shortName>
        <ecNumber evidence="4 12">4.3.3.7</ecNumber>
    </recommendedName>
</protein>
<evidence type="ECO:0000256" key="5">
    <source>
        <dbReference type="ARBA" id="ARBA00022490"/>
    </source>
</evidence>
<comment type="caution">
    <text evidence="12">Was originally thought to be a dihydrodipicolinate synthase (DHDPS), catalyzing the condensation of (S)-aspartate-beta-semialdehyde [(S)-ASA] and pyruvate to dihydrodipicolinate (DHDP). However, it was shown in E.coli that the product of the enzymatic reaction is not dihydrodipicolinate but in fact (4S)-4-hydroxy-2,3,4,5-tetrahydro-(2S)-dipicolinic acid (HTPA), and that the consecutive dehydration reaction leading to DHDP is not spontaneous but catalyzed by DapB.</text>
</comment>